<keyword evidence="3" id="KW-1185">Reference proteome</keyword>
<accession>A0A0W0YK92</accession>
<dbReference type="OrthoDB" id="9813438at2"/>
<dbReference type="eggNOG" id="COG0323">
    <property type="taxonomic scope" value="Bacteria"/>
</dbReference>
<dbReference type="InterPro" id="IPR036890">
    <property type="entry name" value="HATPase_C_sf"/>
</dbReference>
<evidence type="ECO:0000256" key="1">
    <source>
        <dbReference type="SAM" id="MobiDB-lite"/>
    </source>
</evidence>
<dbReference type="PANTHER" id="PTHR23336:SF11">
    <property type="entry name" value="OS06G0622000 PROTEIN"/>
    <property type="match status" value="1"/>
</dbReference>
<dbReference type="Proteomes" id="UP000054600">
    <property type="component" value="Unassembled WGS sequence"/>
</dbReference>
<protein>
    <submittedName>
        <fullName evidence="2">DNA mismatch repair protein</fullName>
    </submittedName>
</protein>
<dbReference type="SUPFAM" id="SSF55874">
    <property type="entry name" value="ATPase domain of HSP90 chaperone/DNA topoisomerase II/histidine kinase"/>
    <property type="match status" value="1"/>
</dbReference>
<proteinExistence type="predicted"/>
<dbReference type="InterPro" id="IPR045261">
    <property type="entry name" value="MORC_ATPase"/>
</dbReference>
<dbReference type="GO" id="GO:0016887">
    <property type="term" value="F:ATP hydrolysis activity"/>
    <property type="evidence" value="ECO:0007669"/>
    <property type="project" value="InterPro"/>
</dbReference>
<sequence length="532" mass="59732">MTRKHTLPPNPARLIEGLRDTGYNFNTALADIIDNSVDAGATEIDVRINMDPDGDIIVTVADNGCGMDEPTLLDGMTYGAQGRVDPKRLGKFGMGLKTASTAFCRKLSVVTRNTSDSELIKATWDLDHVGSVADWQLLIDSPTSYEKELLNEVSAESSGTLVIWEKVDRLMKNYSDSNGKPARKALEKVIANFKDHAAMVYQRFLNEADTRAKNIKITLNGQIVPFWDPFCENENETELVAEKNLKAELPDGSIVEFCIRAFVLPRREHFSTQDEAKNARLANNMQGIYIYRENRLIHPADWLGMFTKEPHLSLLRVEFSFNHESDEAFQVDIKKSRILLNEELYNWVLNEFLPAPRNAANERYRKGQRKKVSEEAKDAHNGSNRSISGKEQDLRTAEVTVVDPSSGAVDVKNKSGTIRLKLKVGEAYAPGQVCIQPSESIDDGILWAPAIIEGHHAVRINTGHPFYHKVYIPNLASDVTIQGMDSLLWALIEAELGTINEATKTHFEELRFEVSRLLRKLVEDLPEPDLDE</sequence>
<dbReference type="RefSeq" id="WP_018576450.1">
    <property type="nucleotide sequence ID" value="NZ_KB892386.1"/>
</dbReference>
<reference evidence="2 3" key="1">
    <citation type="submission" date="2015-11" db="EMBL/GenBank/DDBJ databases">
        <title>Genomic analysis of 38 Legionella species identifies large and diverse effector repertoires.</title>
        <authorList>
            <person name="Burstein D."/>
            <person name="Amaro F."/>
            <person name="Zusman T."/>
            <person name="Lifshitz Z."/>
            <person name="Cohen O."/>
            <person name="Gilbert J.A."/>
            <person name="Pupko T."/>
            <person name="Shuman H.A."/>
            <person name="Segal G."/>
        </authorList>
    </citation>
    <scope>NUCLEOTIDE SEQUENCE [LARGE SCALE GENOMIC DNA]</scope>
    <source>
        <strain evidence="2 3">ATCC 49655</strain>
    </source>
</reference>
<dbReference type="PATRIC" id="fig|1122169.6.peg.3112"/>
<dbReference type="PANTHER" id="PTHR23336">
    <property type="entry name" value="ZINC FINGER CW-TYPE COILED-COIL DOMAIN PROTEIN 3"/>
    <property type="match status" value="1"/>
</dbReference>
<name>A0A0W0YK92_9GAMM</name>
<dbReference type="AlphaFoldDB" id="A0A0W0YK92"/>
<gene>
    <name evidence="2" type="ORF">Lsha_2706</name>
</gene>
<dbReference type="Pfam" id="PF13589">
    <property type="entry name" value="HATPase_c_3"/>
    <property type="match status" value="1"/>
</dbReference>
<comment type="caution">
    <text evidence="2">The sequence shown here is derived from an EMBL/GenBank/DDBJ whole genome shotgun (WGS) entry which is preliminary data.</text>
</comment>
<dbReference type="Gene3D" id="3.30.565.10">
    <property type="entry name" value="Histidine kinase-like ATPase, C-terminal domain"/>
    <property type="match status" value="1"/>
</dbReference>
<evidence type="ECO:0000313" key="3">
    <source>
        <dbReference type="Proteomes" id="UP000054600"/>
    </source>
</evidence>
<evidence type="ECO:0000313" key="2">
    <source>
        <dbReference type="EMBL" id="KTD57324.1"/>
    </source>
</evidence>
<feature type="region of interest" description="Disordered" evidence="1">
    <location>
        <begin position="363"/>
        <end position="395"/>
    </location>
</feature>
<dbReference type="EMBL" id="LNYW01000069">
    <property type="protein sequence ID" value="KTD57324.1"/>
    <property type="molecule type" value="Genomic_DNA"/>
</dbReference>
<dbReference type="STRING" id="1122169.Lsha_2706"/>
<organism evidence="2 3">
    <name type="scientific">Legionella shakespearei DSM 23087</name>
    <dbReference type="NCBI Taxonomy" id="1122169"/>
    <lineage>
        <taxon>Bacteria</taxon>
        <taxon>Pseudomonadati</taxon>
        <taxon>Pseudomonadota</taxon>
        <taxon>Gammaproteobacteria</taxon>
        <taxon>Legionellales</taxon>
        <taxon>Legionellaceae</taxon>
        <taxon>Legionella</taxon>
    </lineage>
</organism>
<feature type="compositionally biased region" description="Basic and acidic residues" evidence="1">
    <location>
        <begin position="363"/>
        <end position="380"/>
    </location>
</feature>